<reference evidence="2 3" key="1">
    <citation type="submission" date="2020-03" db="EMBL/GenBank/DDBJ databases">
        <title>Sequencing the genomes of 1000 actinobacteria strains.</title>
        <authorList>
            <person name="Klenk H.-P."/>
        </authorList>
    </citation>
    <scope>NUCLEOTIDE SEQUENCE [LARGE SCALE GENOMIC DNA]</scope>
    <source>
        <strain evidence="2 3">DSM 16403</strain>
    </source>
</reference>
<dbReference type="InterPro" id="IPR013384">
    <property type="entry name" value="Flagell_FlgL"/>
</dbReference>
<dbReference type="GO" id="GO:0009424">
    <property type="term" value="C:bacterial-type flagellum hook"/>
    <property type="evidence" value="ECO:0007669"/>
    <property type="project" value="InterPro"/>
</dbReference>
<keyword evidence="2" id="KW-0282">Flagellum</keyword>
<dbReference type="PANTHER" id="PTHR42792">
    <property type="entry name" value="FLAGELLIN"/>
    <property type="match status" value="1"/>
</dbReference>
<protein>
    <submittedName>
        <fullName evidence="2">Flagellar hook-associated protein 3 FlgL</fullName>
    </submittedName>
</protein>
<feature type="domain" description="Flagellin N-terminal" evidence="1">
    <location>
        <begin position="5"/>
        <end position="141"/>
    </location>
</feature>
<organism evidence="2 3">
    <name type="scientific">Arthrobacter pigmenti</name>
    <dbReference type="NCBI Taxonomy" id="271432"/>
    <lineage>
        <taxon>Bacteria</taxon>
        <taxon>Bacillati</taxon>
        <taxon>Actinomycetota</taxon>
        <taxon>Actinomycetes</taxon>
        <taxon>Micrococcales</taxon>
        <taxon>Micrococcaceae</taxon>
        <taxon>Arthrobacter</taxon>
    </lineage>
</organism>
<dbReference type="Proteomes" id="UP000547458">
    <property type="component" value="Unassembled WGS sequence"/>
</dbReference>
<sequence length="291" mass="30862">MIGRITNQTMAQTAQRNLQANLARLAELQDQASSRKAINRPSDDPAAAADSLRVRADLRATEQYARNIDDGDAWLTTLDATLGSTNDVLGRAHDLTLRAINGSISPAAREALAVEIESLRTELFSLANTQYQGRTVFAGNSDAGTAFNEDLTYNASGPVERRIDAGTTVRVDADGATVFGVGDASAFALLDTIAADLRSGGGVSAHLTALEDRLAAVRAEVTSVGSRHGRILGAQEATVEKLGALEAQRAGVEDIDLAQVILDMKLQETSYQAALAVTARVLQPTLMDFLR</sequence>
<keyword evidence="3" id="KW-1185">Reference proteome</keyword>
<evidence type="ECO:0000313" key="3">
    <source>
        <dbReference type="Proteomes" id="UP000547458"/>
    </source>
</evidence>
<name>A0A846RLN8_9MICC</name>
<comment type="caution">
    <text evidence="2">The sequence shown here is derived from an EMBL/GenBank/DDBJ whole genome shotgun (WGS) entry which is preliminary data.</text>
</comment>
<dbReference type="InterPro" id="IPR001029">
    <property type="entry name" value="Flagellin_N"/>
</dbReference>
<dbReference type="Pfam" id="PF00669">
    <property type="entry name" value="Flagellin_N"/>
    <property type="match status" value="1"/>
</dbReference>
<evidence type="ECO:0000259" key="1">
    <source>
        <dbReference type="Pfam" id="PF00669"/>
    </source>
</evidence>
<dbReference type="AlphaFoldDB" id="A0A846RLN8"/>
<proteinExistence type="predicted"/>
<dbReference type="GO" id="GO:0005198">
    <property type="term" value="F:structural molecule activity"/>
    <property type="evidence" value="ECO:0007669"/>
    <property type="project" value="InterPro"/>
</dbReference>
<gene>
    <name evidence="2" type="ORF">BJ994_000280</name>
</gene>
<dbReference type="PANTHER" id="PTHR42792:SF1">
    <property type="entry name" value="FLAGELLAR HOOK-ASSOCIATED PROTEIN 3"/>
    <property type="match status" value="1"/>
</dbReference>
<keyword evidence="2" id="KW-0969">Cilium</keyword>
<keyword evidence="2" id="KW-0966">Cell projection</keyword>
<dbReference type="SUPFAM" id="SSF64518">
    <property type="entry name" value="Phase 1 flagellin"/>
    <property type="match status" value="1"/>
</dbReference>
<dbReference type="NCBIfam" id="TIGR02550">
    <property type="entry name" value="flagell_flgL"/>
    <property type="match status" value="1"/>
</dbReference>
<dbReference type="GO" id="GO:0071973">
    <property type="term" value="P:bacterial-type flagellum-dependent cell motility"/>
    <property type="evidence" value="ECO:0007669"/>
    <property type="project" value="InterPro"/>
</dbReference>
<dbReference type="RefSeq" id="WP_167990668.1">
    <property type="nucleotide sequence ID" value="NZ_JAATJL010000001.1"/>
</dbReference>
<evidence type="ECO:0000313" key="2">
    <source>
        <dbReference type="EMBL" id="NJC21204.1"/>
    </source>
</evidence>
<accession>A0A846RLN8</accession>
<dbReference type="Gene3D" id="1.20.1330.10">
    <property type="entry name" value="f41 fragment of flagellin, N-terminal domain"/>
    <property type="match status" value="1"/>
</dbReference>
<dbReference type="EMBL" id="JAATJL010000001">
    <property type="protein sequence ID" value="NJC21204.1"/>
    <property type="molecule type" value="Genomic_DNA"/>
</dbReference>
<dbReference type="InterPro" id="IPR001492">
    <property type="entry name" value="Flagellin"/>
</dbReference>